<feature type="region of interest" description="Disordered" evidence="10">
    <location>
        <begin position="382"/>
        <end position="504"/>
    </location>
</feature>
<feature type="compositionally biased region" description="Low complexity" evidence="10">
    <location>
        <begin position="440"/>
        <end position="460"/>
    </location>
</feature>
<feature type="compositionally biased region" description="Polar residues" evidence="10">
    <location>
        <begin position="1"/>
        <end position="12"/>
    </location>
</feature>
<feature type="compositionally biased region" description="Basic and acidic residues" evidence="10">
    <location>
        <begin position="15"/>
        <end position="24"/>
    </location>
</feature>
<dbReference type="InterPro" id="IPR017441">
    <property type="entry name" value="Protein_kinase_ATP_BS"/>
</dbReference>
<dbReference type="InterPro" id="IPR011009">
    <property type="entry name" value="Kinase-like_dom_sf"/>
</dbReference>
<dbReference type="Gene3D" id="1.10.510.10">
    <property type="entry name" value="Transferase(Phosphotransferase) domain 1"/>
    <property type="match status" value="1"/>
</dbReference>
<keyword evidence="4 9" id="KW-0547">Nucleotide-binding</keyword>
<dbReference type="SUPFAM" id="SSF56112">
    <property type="entry name" value="Protein kinase-like (PK-like)"/>
    <property type="match status" value="1"/>
</dbReference>
<reference evidence="12 13" key="1">
    <citation type="submission" date="2018-06" db="EMBL/GenBank/DDBJ databases">
        <title>Whole genome sequencing of Candida tropicalis (genome annotated by CSBL at Korea University).</title>
        <authorList>
            <person name="Ahn J."/>
        </authorList>
    </citation>
    <scope>NUCLEOTIDE SEQUENCE [LARGE SCALE GENOMIC DNA]</scope>
    <source>
        <strain evidence="12 13">ATCC 20962</strain>
    </source>
</reference>
<dbReference type="GO" id="GO:0050684">
    <property type="term" value="P:regulation of mRNA processing"/>
    <property type="evidence" value="ECO:0007669"/>
    <property type="project" value="TreeGrafter"/>
</dbReference>
<keyword evidence="3" id="KW-0808">Transferase</keyword>
<feature type="binding site" evidence="9">
    <location>
        <position position="246"/>
    </location>
    <ligand>
        <name>ATP</name>
        <dbReference type="ChEBI" id="CHEBI:30616"/>
    </ligand>
</feature>
<sequence length="690" mass="77195">MPNTTSKLSLAIQQADHHDQHQNKDPSSTKQQPQQQQQQHHKHHYTKNKNDPKPPITPVKNMSATTTASSDLTHDLDSYIGSDTFNENFNPPSLLLLPNLVQHSTPYVSTTQSSAKQFKPELSVLTTGVNNYSIDEYEEELELKVKHKYNFKMNTEGPRDIINEVAEGSNEDGDEDEDEDDDDDEPENIADEEDLEDYVPGGYHPCFIGETYKNGKYTLVRKLGWGHFSTVWLAKDNDRNCHVAMKVVRSAKHYTETAIDEIKLLDKISTCDINHPGYRHVIQLLDTFTHKGINGVHVVMVFEVLGENLLSLIRRYKHRGIPIVYVKQIAKQLLAATDYLHRKCGIIHTDIKPENVLLQIDDVELIVKLVEQEDLHRKLQRKLSRAASKASTPTTSTPNGSFTSPIATTSTVKPISLVSSQSTPTPRARSHRSKTIIRESLPLSNSFTSSLNLNQQNQPTASAPNDDTLNTSYSSISISNTTNNNSEPNTTNGGTSSTPTPATTSVKIADLGNAAWCDHHFTDLIQTRQYRAPEILLGLTWGALVDMWSIGCLIFELVTGDYLFDPREGGSFGRDDDHIAQIIELLGPFPKLFENATDYSKFFTAEGKMKRILLLKPWDLKLVLIEKYKLDIAEAESLSSFLLPMLDLLPESRADAGGLLTHPWLDSDIFVERPMGGSGEDIPGWSKEVT</sequence>
<dbReference type="STRING" id="5486.A0A367Y3F9"/>
<accession>A0A367Y3F9</accession>
<feature type="compositionally biased region" description="Acidic residues" evidence="10">
    <location>
        <begin position="169"/>
        <end position="195"/>
    </location>
</feature>
<feature type="region of interest" description="Disordered" evidence="10">
    <location>
        <begin position="1"/>
        <end position="68"/>
    </location>
</feature>
<evidence type="ECO:0000256" key="3">
    <source>
        <dbReference type="ARBA" id="ARBA00022679"/>
    </source>
</evidence>
<dbReference type="OrthoDB" id="2649at2759"/>
<comment type="catalytic activity">
    <reaction evidence="8">
        <text>L-seryl-[protein] + ATP = O-phospho-L-seryl-[protein] + ADP + H(+)</text>
        <dbReference type="Rhea" id="RHEA:17989"/>
        <dbReference type="Rhea" id="RHEA-COMP:9863"/>
        <dbReference type="Rhea" id="RHEA-COMP:11604"/>
        <dbReference type="ChEBI" id="CHEBI:15378"/>
        <dbReference type="ChEBI" id="CHEBI:29999"/>
        <dbReference type="ChEBI" id="CHEBI:30616"/>
        <dbReference type="ChEBI" id="CHEBI:83421"/>
        <dbReference type="ChEBI" id="CHEBI:456216"/>
        <dbReference type="EC" id="2.7.11.1"/>
    </reaction>
</comment>
<feature type="compositionally biased region" description="Low complexity" evidence="10">
    <location>
        <begin position="468"/>
        <end position="504"/>
    </location>
</feature>
<dbReference type="PROSITE" id="PS50011">
    <property type="entry name" value="PROTEIN_KINASE_DOM"/>
    <property type="match status" value="1"/>
</dbReference>
<feature type="region of interest" description="Disordered" evidence="10">
    <location>
        <begin position="165"/>
        <end position="195"/>
    </location>
</feature>
<evidence type="ECO:0000256" key="9">
    <source>
        <dbReference type="PROSITE-ProRule" id="PRU10141"/>
    </source>
</evidence>
<dbReference type="GO" id="GO:0004674">
    <property type="term" value="F:protein serine/threonine kinase activity"/>
    <property type="evidence" value="ECO:0007669"/>
    <property type="project" value="UniProtKB-KW"/>
</dbReference>
<evidence type="ECO:0000313" key="13">
    <source>
        <dbReference type="Proteomes" id="UP000253472"/>
    </source>
</evidence>
<dbReference type="SMART" id="SM00220">
    <property type="entry name" value="S_TKc"/>
    <property type="match status" value="1"/>
</dbReference>
<dbReference type="GO" id="GO:0000245">
    <property type="term" value="P:spliceosomal complex assembly"/>
    <property type="evidence" value="ECO:0007669"/>
    <property type="project" value="TreeGrafter"/>
</dbReference>
<evidence type="ECO:0000259" key="11">
    <source>
        <dbReference type="PROSITE" id="PS50011"/>
    </source>
</evidence>
<keyword evidence="5 12" id="KW-0418">Kinase</keyword>
<evidence type="ECO:0000256" key="2">
    <source>
        <dbReference type="ARBA" id="ARBA00022527"/>
    </source>
</evidence>
<dbReference type="GO" id="GO:0005524">
    <property type="term" value="F:ATP binding"/>
    <property type="evidence" value="ECO:0007669"/>
    <property type="project" value="UniProtKB-UniRule"/>
</dbReference>
<feature type="domain" description="Protein kinase" evidence="11">
    <location>
        <begin position="217"/>
        <end position="665"/>
    </location>
</feature>
<keyword evidence="13" id="KW-1185">Reference proteome</keyword>
<comment type="catalytic activity">
    <reaction evidence="7">
        <text>L-threonyl-[protein] + ATP = O-phospho-L-threonyl-[protein] + ADP + H(+)</text>
        <dbReference type="Rhea" id="RHEA:46608"/>
        <dbReference type="Rhea" id="RHEA-COMP:11060"/>
        <dbReference type="Rhea" id="RHEA-COMP:11605"/>
        <dbReference type="ChEBI" id="CHEBI:15378"/>
        <dbReference type="ChEBI" id="CHEBI:30013"/>
        <dbReference type="ChEBI" id="CHEBI:30616"/>
        <dbReference type="ChEBI" id="CHEBI:61977"/>
        <dbReference type="ChEBI" id="CHEBI:456216"/>
        <dbReference type="EC" id="2.7.11.1"/>
    </reaction>
</comment>
<evidence type="ECO:0000256" key="6">
    <source>
        <dbReference type="ARBA" id="ARBA00022840"/>
    </source>
</evidence>
<proteinExistence type="predicted"/>
<dbReference type="GO" id="GO:0005634">
    <property type="term" value="C:nucleus"/>
    <property type="evidence" value="ECO:0007669"/>
    <property type="project" value="TreeGrafter"/>
</dbReference>
<comment type="caution">
    <text evidence="12">The sequence shown here is derived from an EMBL/GenBank/DDBJ whole genome shotgun (WGS) entry which is preliminary data.</text>
</comment>
<evidence type="ECO:0000313" key="12">
    <source>
        <dbReference type="EMBL" id="RCK60358.1"/>
    </source>
</evidence>
<evidence type="ECO:0000256" key="5">
    <source>
        <dbReference type="ARBA" id="ARBA00022777"/>
    </source>
</evidence>
<dbReference type="Gene3D" id="3.30.200.20">
    <property type="entry name" value="Phosphorylase Kinase, domain 1"/>
    <property type="match status" value="1"/>
</dbReference>
<protein>
    <recommendedName>
        <fullName evidence="1">non-specific serine/threonine protein kinase</fullName>
        <ecNumber evidence="1">2.7.11.1</ecNumber>
    </recommendedName>
</protein>
<dbReference type="FunFam" id="1.10.510.10:FF:000275">
    <property type="entry name" value="SRSF protein kinase 2 isoform X3"/>
    <property type="match status" value="1"/>
</dbReference>
<dbReference type="Pfam" id="PF00069">
    <property type="entry name" value="Pkinase"/>
    <property type="match status" value="2"/>
</dbReference>
<keyword evidence="6 9" id="KW-0067">ATP-binding</keyword>
<name>A0A367Y3F9_9ASCO</name>
<dbReference type="InterPro" id="IPR000719">
    <property type="entry name" value="Prot_kinase_dom"/>
</dbReference>
<dbReference type="Proteomes" id="UP000253472">
    <property type="component" value="Unassembled WGS sequence"/>
</dbReference>
<dbReference type="EC" id="2.7.11.1" evidence="1"/>
<dbReference type="PANTHER" id="PTHR47634:SF9">
    <property type="entry name" value="PROTEIN KINASE DOMAIN-CONTAINING PROTEIN-RELATED"/>
    <property type="match status" value="1"/>
</dbReference>
<keyword evidence="2" id="KW-0723">Serine/threonine-protein kinase</keyword>
<evidence type="ECO:0000256" key="10">
    <source>
        <dbReference type="SAM" id="MobiDB-lite"/>
    </source>
</evidence>
<evidence type="ECO:0000256" key="1">
    <source>
        <dbReference type="ARBA" id="ARBA00012513"/>
    </source>
</evidence>
<dbReference type="PROSITE" id="PS00108">
    <property type="entry name" value="PROTEIN_KINASE_ST"/>
    <property type="match status" value="1"/>
</dbReference>
<dbReference type="InterPro" id="IPR051334">
    <property type="entry name" value="SRPK"/>
</dbReference>
<gene>
    <name evidence="12" type="primary">dsk1_3</name>
    <name evidence="12" type="ORF">Cantr_08188</name>
</gene>
<dbReference type="FunFam" id="3.30.200.20:FF:000076">
    <property type="entry name" value="CMGC/SRPK protein kinase"/>
    <property type="match status" value="1"/>
</dbReference>
<evidence type="ECO:0000256" key="8">
    <source>
        <dbReference type="ARBA" id="ARBA00048679"/>
    </source>
</evidence>
<feature type="compositionally biased region" description="Polar residues" evidence="10">
    <location>
        <begin position="398"/>
        <end position="425"/>
    </location>
</feature>
<dbReference type="PANTHER" id="PTHR47634">
    <property type="entry name" value="PROTEIN KINASE DOMAIN-CONTAINING PROTEIN-RELATED"/>
    <property type="match status" value="1"/>
</dbReference>
<feature type="compositionally biased region" description="Low complexity" evidence="10">
    <location>
        <begin position="385"/>
        <end position="397"/>
    </location>
</feature>
<dbReference type="InterPro" id="IPR008271">
    <property type="entry name" value="Ser/Thr_kinase_AS"/>
</dbReference>
<dbReference type="GO" id="GO:0030447">
    <property type="term" value="P:filamentous growth"/>
    <property type="evidence" value="ECO:0007669"/>
    <property type="project" value="UniProtKB-ARBA"/>
</dbReference>
<organism evidence="12 13">
    <name type="scientific">Candida viswanathii</name>
    <dbReference type="NCBI Taxonomy" id="5486"/>
    <lineage>
        <taxon>Eukaryota</taxon>
        <taxon>Fungi</taxon>
        <taxon>Dikarya</taxon>
        <taxon>Ascomycota</taxon>
        <taxon>Saccharomycotina</taxon>
        <taxon>Pichiomycetes</taxon>
        <taxon>Debaryomycetaceae</taxon>
        <taxon>Candida/Lodderomyces clade</taxon>
        <taxon>Candida</taxon>
    </lineage>
</organism>
<evidence type="ECO:0000256" key="7">
    <source>
        <dbReference type="ARBA" id="ARBA00047899"/>
    </source>
</evidence>
<evidence type="ECO:0000256" key="4">
    <source>
        <dbReference type="ARBA" id="ARBA00022741"/>
    </source>
</evidence>
<dbReference type="EMBL" id="QLNQ01000026">
    <property type="protein sequence ID" value="RCK60358.1"/>
    <property type="molecule type" value="Genomic_DNA"/>
</dbReference>
<dbReference type="PROSITE" id="PS00107">
    <property type="entry name" value="PROTEIN_KINASE_ATP"/>
    <property type="match status" value="1"/>
</dbReference>
<dbReference type="AlphaFoldDB" id="A0A367Y3F9"/>
<dbReference type="GO" id="GO:0005737">
    <property type="term" value="C:cytoplasm"/>
    <property type="evidence" value="ECO:0007669"/>
    <property type="project" value="TreeGrafter"/>
</dbReference>